<dbReference type="EMBL" id="AP012273">
    <property type="protein sequence ID" value="BAO44795.1"/>
    <property type="molecule type" value="Genomic_DNA"/>
</dbReference>
<proteinExistence type="predicted"/>
<feature type="domain" description="Thioredoxin-like fold" evidence="1">
    <location>
        <begin position="20"/>
        <end position="116"/>
    </location>
</feature>
<evidence type="ECO:0000259" key="1">
    <source>
        <dbReference type="Pfam" id="PF13098"/>
    </source>
</evidence>
<protein>
    <recommendedName>
        <fullName evidence="1">Thioredoxin-like fold domain-containing protein</fullName>
    </recommendedName>
</protein>
<dbReference type="Pfam" id="PF13098">
    <property type="entry name" value="Thioredoxin_2"/>
    <property type="match status" value="1"/>
</dbReference>
<evidence type="ECO:0000313" key="2">
    <source>
        <dbReference type="EMBL" id="BAO44795.1"/>
    </source>
</evidence>
<gene>
    <name evidence="2" type="ORF">TBH_C1880</name>
</gene>
<dbReference type="InterPro" id="IPR036249">
    <property type="entry name" value="Thioredoxin-like_sf"/>
</dbReference>
<organism evidence="2 3">
    <name type="scientific">Thiolapillus brandeum</name>
    <dbReference type="NCBI Taxonomy" id="1076588"/>
    <lineage>
        <taxon>Bacteria</taxon>
        <taxon>Pseudomonadati</taxon>
        <taxon>Pseudomonadota</taxon>
        <taxon>Gammaproteobacteria</taxon>
        <taxon>Chromatiales</taxon>
        <taxon>Sedimenticolaceae</taxon>
        <taxon>Thiolapillus</taxon>
    </lineage>
</organism>
<name>A0A7U6GJM6_9GAMM</name>
<dbReference type="Gene3D" id="3.40.30.10">
    <property type="entry name" value="Glutaredoxin"/>
    <property type="match status" value="1"/>
</dbReference>
<dbReference type="SUPFAM" id="SSF52833">
    <property type="entry name" value="Thioredoxin-like"/>
    <property type="match status" value="1"/>
</dbReference>
<dbReference type="InterPro" id="IPR012336">
    <property type="entry name" value="Thioredoxin-like_fold"/>
</dbReference>
<reference evidence="2 3" key="1">
    <citation type="journal article" date="2014" name="PLoS ONE">
        <title>Physiological and genomic features of a novel sulfur-oxidizing gammaproteobacterium belonging to a previously uncultivated symbiotic lineage isolated from a hydrothermal vent.</title>
        <authorList>
            <person name="Nunoura T."/>
            <person name="Takaki Y."/>
            <person name="Kazama H."/>
            <person name="Kakuta J."/>
            <person name="Shimamura S."/>
            <person name="Makita H."/>
            <person name="Hirai M."/>
            <person name="Miyazaki M."/>
            <person name="Takai K."/>
        </authorList>
    </citation>
    <scope>NUCLEOTIDE SEQUENCE [LARGE SCALE GENOMIC DNA]</scope>
    <source>
        <strain evidence="2 3">Hiromi1</strain>
    </source>
</reference>
<accession>A0A7U6GJM6</accession>
<sequence>MVAVKILRTHDFQRLAETARREQRLIMLLVSQVDCPYCHLIKEEVIRPMILGGDFREQILIREILMDEGERLVDFQGQETEAADFAHGYGVFVTPTLLFLGADGRELAKKMTGVNTIEMYYYYVDQSIREALKKLPGKHS</sequence>
<dbReference type="Proteomes" id="UP000031631">
    <property type="component" value="Chromosome"/>
</dbReference>
<evidence type="ECO:0000313" key="3">
    <source>
        <dbReference type="Proteomes" id="UP000031631"/>
    </source>
</evidence>
<dbReference type="AlphaFoldDB" id="A0A7U6GJM6"/>
<keyword evidence="3" id="KW-1185">Reference proteome</keyword>
<dbReference type="KEGG" id="tbn:TBH_C1880"/>